<evidence type="ECO:0000313" key="3">
    <source>
        <dbReference type="Proteomes" id="UP000298416"/>
    </source>
</evidence>
<keyword evidence="3" id="KW-1185">Reference proteome</keyword>
<dbReference type="PANTHER" id="PTHR46250">
    <property type="entry name" value="MYB/SANT-LIKE DNA-BINDING DOMAIN PROTEIN-RELATED"/>
    <property type="match status" value="1"/>
</dbReference>
<protein>
    <recommendedName>
        <fullName evidence="4">Myb/SANT-like domain-containing protein</fullName>
    </recommendedName>
</protein>
<evidence type="ECO:0000256" key="1">
    <source>
        <dbReference type="SAM" id="MobiDB-lite"/>
    </source>
</evidence>
<gene>
    <name evidence="2" type="ORF">SASPL_122976</name>
</gene>
<reference evidence="2" key="2">
    <citation type="submission" date="2020-08" db="EMBL/GenBank/DDBJ databases">
        <title>Plant Genome Project.</title>
        <authorList>
            <person name="Zhang R.-G."/>
        </authorList>
    </citation>
    <scope>NUCLEOTIDE SEQUENCE</scope>
    <source>
        <strain evidence="2">Huo1</strain>
        <tissue evidence="2">Leaf</tissue>
    </source>
</reference>
<dbReference type="AlphaFoldDB" id="A0A8X8XPC6"/>
<dbReference type="EMBL" id="PNBA02000008">
    <property type="protein sequence ID" value="KAG6415563.1"/>
    <property type="molecule type" value="Genomic_DNA"/>
</dbReference>
<organism evidence="2">
    <name type="scientific">Salvia splendens</name>
    <name type="common">Scarlet sage</name>
    <dbReference type="NCBI Taxonomy" id="180675"/>
    <lineage>
        <taxon>Eukaryota</taxon>
        <taxon>Viridiplantae</taxon>
        <taxon>Streptophyta</taxon>
        <taxon>Embryophyta</taxon>
        <taxon>Tracheophyta</taxon>
        <taxon>Spermatophyta</taxon>
        <taxon>Magnoliopsida</taxon>
        <taxon>eudicotyledons</taxon>
        <taxon>Gunneridae</taxon>
        <taxon>Pentapetalae</taxon>
        <taxon>asterids</taxon>
        <taxon>lamiids</taxon>
        <taxon>Lamiales</taxon>
        <taxon>Lamiaceae</taxon>
        <taxon>Nepetoideae</taxon>
        <taxon>Mentheae</taxon>
        <taxon>Salviinae</taxon>
        <taxon>Salvia</taxon>
        <taxon>Salvia subgen. Calosphace</taxon>
        <taxon>core Calosphace</taxon>
    </lineage>
</organism>
<proteinExistence type="predicted"/>
<dbReference type="Proteomes" id="UP000298416">
    <property type="component" value="Unassembled WGS sequence"/>
</dbReference>
<sequence length="367" mass="41250">MLWRLFFGCPPLNSFSQFLTLPSSTLDCCVRGNSRKIGVVASQFSVLVLVSLLVFEMVSGQGNSHDNEGSPYAEGSTPIGNSSGVKGDRSRRCWSAREEAAFISTLKELNANKWKADNGYWAGYLTRLAETIRREIPTSDIRAHPHVYSKVTTWKRNYSSLVAMMNRSGVGFNNNGDFKIDCSDEQWAQIVQDRSAGLRVCDTPDAVNKIYGKATSSNANSGTSPHMTLEELFPDEMYADGVLPEMVDESRPSTEVPAATVVNKAPKKRKTDDKMDRVLQLMNQIREDTNERLKEISTRIGYEFYLSTKRTEVFEQLNGIPGLTLKQQFYISKKLVKEPEIMDLFRGLPEVSRPAFVLDLLEIDEMI</sequence>
<feature type="region of interest" description="Disordered" evidence="1">
    <location>
        <begin position="64"/>
        <end position="86"/>
    </location>
</feature>
<evidence type="ECO:0000313" key="2">
    <source>
        <dbReference type="EMBL" id="KAG6415563.1"/>
    </source>
</evidence>
<dbReference type="PANTHER" id="PTHR46250:SF15">
    <property type="entry name" value="OS01G0523800 PROTEIN"/>
    <property type="match status" value="1"/>
</dbReference>
<comment type="caution">
    <text evidence="2">The sequence shown here is derived from an EMBL/GenBank/DDBJ whole genome shotgun (WGS) entry which is preliminary data.</text>
</comment>
<evidence type="ECO:0008006" key="4">
    <source>
        <dbReference type="Google" id="ProtNLM"/>
    </source>
</evidence>
<accession>A0A8X8XPC6</accession>
<name>A0A8X8XPC6_SALSN</name>
<reference evidence="2" key="1">
    <citation type="submission" date="2018-01" db="EMBL/GenBank/DDBJ databases">
        <authorList>
            <person name="Mao J.F."/>
        </authorList>
    </citation>
    <scope>NUCLEOTIDE SEQUENCE</scope>
    <source>
        <strain evidence="2">Huo1</strain>
        <tissue evidence="2">Leaf</tissue>
    </source>
</reference>